<dbReference type="RefSeq" id="WP_311631907.1">
    <property type="nucleotide sequence ID" value="NZ_JAVREN010000028.1"/>
</dbReference>
<comment type="caution">
    <text evidence="1">The sequence shown here is derived from an EMBL/GenBank/DDBJ whole genome shotgun (WGS) entry which is preliminary data.</text>
</comment>
<reference evidence="2" key="1">
    <citation type="submission" date="2023-07" db="EMBL/GenBank/DDBJ databases">
        <title>30 novel species of actinomycetes from the DSMZ collection.</title>
        <authorList>
            <person name="Nouioui I."/>
        </authorList>
    </citation>
    <scope>NUCLEOTIDE SEQUENCE [LARGE SCALE GENOMIC DNA]</scope>
    <source>
        <strain evidence="2">DSM 44917</strain>
    </source>
</reference>
<keyword evidence="2" id="KW-1185">Reference proteome</keyword>
<protein>
    <submittedName>
        <fullName evidence="1">Uncharacterized protein</fullName>
    </submittedName>
</protein>
<accession>A0ABU2LBK1</accession>
<proteinExistence type="predicted"/>
<dbReference type="Proteomes" id="UP001183388">
    <property type="component" value="Unassembled WGS sequence"/>
</dbReference>
<sequence length="97" mass="10188">MAERPAGARLLPWPSRDGGPAYLPAHGAHGPVAALADEIEAAQLATGAEVLRCARPLMADPNATARELRFTACRLAECLTDALRIADSRGARLTEQG</sequence>
<organism evidence="1 2">
    <name type="scientific">Streptomyces boetiae</name>
    <dbReference type="NCBI Taxonomy" id="3075541"/>
    <lineage>
        <taxon>Bacteria</taxon>
        <taxon>Bacillati</taxon>
        <taxon>Actinomycetota</taxon>
        <taxon>Actinomycetes</taxon>
        <taxon>Kitasatosporales</taxon>
        <taxon>Streptomycetaceae</taxon>
        <taxon>Streptomyces</taxon>
    </lineage>
</organism>
<gene>
    <name evidence="1" type="ORF">RM780_18605</name>
</gene>
<evidence type="ECO:0000313" key="1">
    <source>
        <dbReference type="EMBL" id="MDT0308958.1"/>
    </source>
</evidence>
<evidence type="ECO:0000313" key="2">
    <source>
        <dbReference type="Proteomes" id="UP001183388"/>
    </source>
</evidence>
<name>A0ABU2LBK1_9ACTN</name>
<dbReference type="EMBL" id="JAVREN010000028">
    <property type="protein sequence ID" value="MDT0308958.1"/>
    <property type="molecule type" value="Genomic_DNA"/>
</dbReference>